<proteinExistence type="inferred from homology"/>
<dbReference type="AlphaFoldDB" id="A0A6J6AVG5"/>
<protein>
    <submittedName>
        <fullName evidence="4">Unannotated protein</fullName>
    </submittedName>
</protein>
<dbReference type="GO" id="GO:0050661">
    <property type="term" value="F:NADP binding"/>
    <property type="evidence" value="ECO:0007669"/>
    <property type="project" value="InterPro"/>
</dbReference>
<dbReference type="Pfam" id="PF00044">
    <property type="entry name" value="Gp_dh_N"/>
    <property type="match status" value="1"/>
</dbReference>
<gene>
    <name evidence="4" type="ORF">UFOPK1353_00121</name>
</gene>
<dbReference type="SUPFAM" id="SSF51735">
    <property type="entry name" value="NAD(P)-binding Rossmann-fold domains"/>
    <property type="match status" value="1"/>
</dbReference>
<accession>A0A6J6AVG5</accession>
<sequence>MTIRVGINGFGRIGRNFYRAIQQSGADIEIVAVNDLGSLKTMAHLLKYDSVLGVLPNEISATDDGINIDGKLLKVLSQRDPKDLGWGSLGVDLVIESTGFFTDRDKAAAHLVAGAPCVIISAPATNADATFVYGVNHQDFDPKNHKVVSNASCTTNCFVPMVKVLDDAFGVENGLMTTIHAYTGDQSLVDGPHSDLRRARAAAINIIPTSTGAARATSLVMQSMKGKLDGTSLRVPVPTGSITDLVANLKKPASVDEIKAAFKAAASGPLKNILEYCVDPIVSSDVVTNPHSCVFDSDLTMSMGSLVKVLGWYDNEWGYSNRLVDIASYIGAALKK</sequence>
<dbReference type="PRINTS" id="PR00078">
    <property type="entry name" value="G3PDHDRGNASE"/>
</dbReference>
<dbReference type="Gene3D" id="3.40.50.720">
    <property type="entry name" value="NAD(P)-binding Rossmann-like Domain"/>
    <property type="match status" value="1"/>
</dbReference>
<dbReference type="FunFam" id="3.40.50.720:FF:000001">
    <property type="entry name" value="Glyceraldehyde-3-phosphate dehydrogenase"/>
    <property type="match status" value="1"/>
</dbReference>
<evidence type="ECO:0000256" key="1">
    <source>
        <dbReference type="ARBA" id="ARBA00007406"/>
    </source>
</evidence>
<dbReference type="PANTHER" id="PTHR43148">
    <property type="entry name" value="GLYCERALDEHYDE-3-PHOSPHATE DEHYDROGENASE 2"/>
    <property type="match status" value="1"/>
</dbReference>
<dbReference type="Pfam" id="PF02800">
    <property type="entry name" value="Gp_dh_C"/>
    <property type="match status" value="1"/>
</dbReference>
<name>A0A6J6AVG5_9ZZZZ</name>
<dbReference type="Gene3D" id="3.30.360.10">
    <property type="entry name" value="Dihydrodipicolinate Reductase, domain 2"/>
    <property type="match status" value="1"/>
</dbReference>
<dbReference type="InterPro" id="IPR020831">
    <property type="entry name" value="GlycerAld/Erythrose_P_DH"/>
</dbReference>
<feature type="domain" description="Glyceraldehyde 3-phosphate dehydrogenase NAD(P) binding" evidence="3">
    <location>
        <begin position="3"/>
        <end position="153"/>
    </location>
</feature>
<reference evidence="4" key="1">
    <citation type="submission" date="2020-05" db="EMBL/GenBank/DDBJ databases">
        <authorList>
            <person name="Chiriac C."/>
            <person name="Salcher M."/>
            <person name="Ghai R."/>
            <person name="Kavagutti S V."/>
        </authorList>
    </citation>
    <scope>NUCLEOTIDE SEQUENCE</scope>
</reference>
<dbReference type="InterPro" id="IPR020829">
    <property type="entry name" value="GlycerAld_3-P_DH_cat"/>
</dbReference>
<dbReference type="GO" id="GO:0051287">
    <property type="term" value="F:NAD binding"/>
    <property type="evidence" value="ECO:0007669"/>
    <property type="project" value="InterPro"/>
</dbReference>
<dbReference type="PIRSF" id="PIRSF000149">
    <property type="entry name" value="GAP_DH"/>
    <property type="match status" value="1"/>
</dbReference>
<dbReference type="NCBIfam" id="TIGR01534">
    <property type="entry name" value="GAPDH-I"/>
    <property type="match status" value="1"/>
</dbReference>
<dbReference type="InterPro" id="IPR036291">
    <property type="entry name" value="NAD(P)-bd_dom_sf"/>
</dbReference>
<dbReference type="InterPro" id="IPR006424">
    <property type="entry name" value="Glyceraldehyde-3-P_DH_1"/>
</dbReference>
<keyword evidence="2" id="KW-0560">Oxidoreductase</keyword>
<dbReference type="CDD" id="cd05214">
    <property type="entry name" value="GAPDH_I_N"/>
    <property type="match status" value="1"/>
</dbReference>
<dbReference type="CDD" id="cd18126">
    <property type="entry name" value="GAPDH_I_C"/>
    <property type="match status" value="1"/>
</dbReference>
<dbReference type="GO" id="GO:0006006">
    <property type="term" value="P:glucose metabolic process"/>
    <property type="evidence" value="ECO:0007669"/>
    <property type="project" value="InterPro"/>
</dbReference>
<evidence type="ECO:0000313" key="4">
    <source>
        <dbReference type="EMBL" id="CAB4530069.1"/>
    </source>
</evidence>
<comment type="similarity">
    <text evidence="1">Belongs to the glyceraldehyde-3-phosphate dehydrogenase family.</text>
</comment>
<dbReference type="SUPFAM" id="SSF55347">
    <property type="entry name" value="Glyceraldehyde-3-phosphate dehydrogenase-like, C-terminal domain"/>
    <property type="match status" value="1"/>
</dbReference>
<dbReference type="EMBL" id="CAEZSE010000011">
    <property type="protein sequence ID" value="CAB4530069.1"/>
    <property type="molecule type" value="Genomic_DNA"/>
</dbReference>
<evidence type="ECO:0000256" key="2">
    <source>
        <dbReference type="ARBA" id="ARBA00023002"/>
    </source>
</evidence>
<dbReference type="FunFam" id="3.30.360.10:FF:000002">
    <property type="entry name" value="Glyceraldehyde-3-phosphate dehydrogenase"/>
    <property type="match status" value="1"/>
</dbReference>
<dbReference type="InterPro" id="IPR020828">
    <property type="entry name" value="GlycerAld_3-P_DH_NAD(P)-bd"/>
</dbReference>
<dbReference type="GO" id="GO:0016620">
    <property type="term" value="F:oxidoreductase activity, acting on the aldehyde or oxo group of donors, NAD or NADP as acceptor"/>
    <property type="evidence" value="ECO:0007669"/>
    <property type="project" value="InterPro"/>
</dbReference>
<dbReference type="SMART" id="SM00846">
    <property type="entry name" value="Gp_dh_N"/>
    <property type="match status" value="1"/>
</dbReference>
<evidence type="ECO:0000259" key="3">
    <source>
        <dbReference type="SMART" id="SM00846"/>
    </source>
</evidence>
<organism evidence="4">
    <name type="scientific">freshwater metagenome</name>
    <dbReference type="NCBI Taxonomy" id="449393"/>
    <lineage>
        <taxon>unclassified sequences</taxon>
        <taxon>metagenomes</taxon>
        <taxon>ecological metagenomes</taxon>
    </lineage>
</organism>